<dbReference type="EMBL" id="SNYF01000005">
    <property type="protein sequence ID" value="TDQ19640.1"/>
    <property type="molecule type" value="Genomic_DNA"/>
</dbReference>
<dbReference type="SUPFAM" id="SSF53756">
    <property type="entry name" value="UDP-Glycosyltransferase/glycogen phosphorylase"/>
    <property type="match status" value="1"/>
</dbReference>
<evidence type="ECO:0000256" key="1">
    <source>
        <dbReference type="RuleBase" id="RU003513"/>
    </source>
</evidence>
<dbReference type="PANTHER" id="PTHR43174:SF1">
    <property type="entry name" value="UDP-N-ACETYLGLUCOSAMINE 2-EPIMERASE"/>
    <property type="match status" value="1"/>
</dbReference>
<feature type="domain" description="UDP-N-acetylglucosamine 2-epimerase" evidence="2">
    <location>
        <begin position="27"/>
        <end position="346"/>
    </location>
</feature>
<sequence>MSRPCIISVVGARPQFIKHAPIQLALEKYFRALTIHTGQHYDENMSQVFFNDLGLPNPDYLFDQRENSLQGAQTGKMLSEIEQVLIQEKPDLLLVYGDTNSTLAGALAASKLHIPIIHIEAGLRSFNRQMPEEVNRVLTDQLSEMLFCPTDLAVENLKKEGIKSSKIFRSGDVMCDMLRLVEPKLRPVVSGKYYFATIHRPYNTDDPQRLKEIFDSFANLEHKVYLALHPRTQVRLQHFEINPDQYQNLVLLGPQSYLDSLSLQKFSEGVITDSGGIQKEAYMLQKRCITIRKETEWVETLQEGWNQLVFDDLKPISSLFSESLGTHFPELYGDGKAAVSITEQIKNYFFQN</sequence>
<dbReference type="InterPro" id="IPR003331">
    <property type="entry name" value="UDP_GlcNAc_Epimerase_2_dom"/>
</dbReference>
<evidence type="ECO:0000259" key="2">
    <source>
        <dbReference type="Pfam" id="PF02350"/>
    </source>
</evidence>
<dbReference type="Pfam" id="PF02350">
    <property type="entry name" value="Epimerase_2"/>
    <property type="match status" value="1"/>
</dbReference>
<organism evidence="3 4">
    <name type="scientific">Algoriphagus boseongensis</name>
    <dbReference type="NCBI Taxonomy" id="1442587"/>
    <lineage>
        <taxon>Bacteria</taxon>
        <taxon>Pseudomonadati</taxon>
        <taxon>Bacteroidota</taxon>
        <taxon>Cytophagia</taxon>
        <taxon>Cytophagales</taxon>
        <taxon>Cyclobacteriaceae</taxon>
        <taxon>Algoriphagus</taxon>
    </lineage>
</organism>
<dbReference type="PANTHER" id="PTHR43174">
    <property type="entry name" value="UDP-N-ACETYLGLUCOSAMINE 2-EPIMERASE"/>
    <property type="match status" value="1"/>
</dbReference>
<proteinExistence type="inferred from homology"/>
<accession>A0A4R6T986</accession>
<dbReference type="InterPro" id="IPR029767">
    <property type="entry name" value="WecB-like"/>
</dbReference>
<name>A0A4R6T986_9BACT</name>
<dbReference type="RefSeq" id="WP_208110507.1">
    <property type="nucleotide sequence ID" value="NZ_SNYF01000005.1"/>
</dbReference>
<evidence type="ECO:0000313" key="3">
    <source>
        <dbReference type="EMBL" id="TDQ19640.1"/>
    </source>
</evidence>
<keyword evidence="1" id="KW-0413">Isomerase</keyword>
<protein>
    <submittedName>
        <fullName evidence="3">UDP-GlcNAc3NAcA epimerase</fullName>
    </submittedName>
</protein>
<gene>
    <name evidence="3" type="ORF">DFQ04_1464</name>
</gene>
<comment type="caution">
    <text evidence="3">The sequence shown here is derived from an EMBL/GenBank/DDBJ whole genome shotgun (WGS) entry which is preliminary data.</text>
</comment>
<comment type="similarity">
    <text evidence="1">Belongs to the UDP-N-acetylglucosamine 2-epimerase family.</text>
</comment>
<evidence type="ECO:0000313" key="4">
    <source>
        <dbReference type="Proteomes" id="UP000294535"/>
    </source>
</evidence>
<dbReference type="AlphaFoldDB" id="A0A4R6T986"/>
<dbReference type="Gene3D" id="3.40.50.2000">
    <property type="entry name" value="Glycogen Phosphorylase B"/>
    <property type="match status" value="2"/>
</dbReference>
<dbReference type="CDD" id="cd03786">
    <property type="entry name" value="GTB_UDP-GlcNAc_2-Epimerase"/>
    <property type="match status" value="1"/>
</dbReference>
<reference evidence="3 4" key="1">
    <citation type="submission" date="2019-03" db="EMBL/GenBank/DDBJ databases">
        <title>Genomic Encyclopedia of Type Strains, Phase III (KMG-III): the genomes of soil and plant-associated and newly described type strains.</title>
        <authorList>
            <person name="Whitman W."/>
        </authorList>
    </citation>
    <scope>NUCLEOTIDE SEQUENCE [LARGE SCALE GENOMIC DNA]</scope>
    <source>
        <strain evidence="3 4">CECT 8446</strain>
    </source>
</reference>
<keyword evidence="4" id="KW-1185">Reference proteome</keyword>
<dbReference type="Proteomes" id="UP000294535">
    <property type="component" value="Unassembled WGS sequence"/>
</dbReference>
<dbReference type="GO" id="GO:0016853">
    <property type="term" value="F:isomerase activity"/>
    <property type="evidence" value="ECO:0007669"/>
    <property type="project" value="UniProtKB-KW"/>
</dbReference>
<dbReference type="NCBIfam" id="TIGR00236">
    <property type="entry name" value="wecB"/>
    <property type="match status" value="1"/>
</dbReference>